<evidence type="ECO:0000313" key="1">
    <source>
        <dbReference type="EMBL" id="KAL5107059.1"/>
    </source>
</evidence>
<organism evidence="1 2">
    <name type="scientific">Taenia crassiceps</name>
    <dbReference type="NCBI Taxonomy" id="6207"/>
    <lineage>
        <taxon>Eukaryota</taxon>
        <taxon>Metazoa</taxon>
        <taxon>Spiralia</taxon>
        <taxon>Lophotrochozoa</taxon>
        <taxon>Platyhelminthes</taxon>
        <taxon>Cestoda</taxon>
        <taxon>Eucestoda</taxon>
        <taxon>Cyclophyllidea</taxon>
        <taxon>Taeniidae</taxon>
        <taxon>Taenia</taxon>
    </lineage>
</organism>
<gene>
    <name evidence="1" type="ORF">TcWFU_008368</name>
</gene>
<proteinExistence type="predicted"/>
<evidence type="ECO:0000313" key="2">
    <source>
        <dbReference type="Proteomes" id="UP001651158"/>
    </source>
</evidence>
<reference evidence="1 2" key="1">
    <citation type="journal article" date="2022" name="Front. Cell. Infect. Microbiol.">
        <title>The Genomes of Two Strains of Taenia crassiceps the Animal Model for the Study of Human Cysticercosis.</title>
        <authorList>
            <person name="Bobes R.J."/>
            <person name="Estrada K."/>
            <person name="Rios-Valencia D.G."/>
            <person name="Calderon-Gallegos A."/>
            <person name="de la Torre P."/>
            <person name="Carrero J.C."/>
            <person name="Sanchez-Flores A."/>
            <person name="Laclette J.P."/>
        </authorList>
    </citation>
    <scope>NUCLEOTIDE SEQUENCE [LARGE SCALE GENOMIC DNA]</scope>
    <source>
        <strain evidence="1">WFUcys</strain>
    </source>
</reference>
<name>A0ABR4QBQ2_9CEST</name>
<dbReference type="Proteomes" id="UP001651158">
    <property type="component" value="Unassembled WGS sequence"/>
</dbReference>
<keyword evidence="2" id="KW-1185">Reference proteome</keyword>
<dbReference type="EMBL" id="JAKROA010000005">
    <property type="protein sequence ID" value="KAL5107059.1"/>
    <property type="molecule type" value="Genomic_DNA"/>
</dbReference>
<sequence length="211" mass="23157">MEEAVIVKTALHCIALLLELRLGPEVKMNSLEHGALSRQPTVCVSAGQQPTDWVAQSWVLEAVTFASFIHVSLRLVEIVVALKAALMFPRTMINVSRQATHIGLPPLREFTKICLTGVVSFPLKQALKRASLEKEIHLFSCERINCTASITPPSLVPHLPPLPPFRPPPTLSLLNGLATSLAGAACVRAKKITLQRIQNLQILGRKLRTTR</sequence>
<accession>A0ABR4QBQ2</accession>
<comment type="caution">
    <text evidence="1">The sequence shown here is derived from an EMBL/GenBank/DDBJ whole genome shotgun (WGS) entry which is preliminary data.</text>
</comment>
<protein>
    <submittedName>
        <fullName evidence="1">Uncharacterized protein</fullName>
    </submittedName>
</protein>